<dbReference type="AlphaFoldDB" id="A0A926ZH31"/>
<dbReference type="InterPro" id="IPR021787">
    <property type="entry name" value="DUF3352"/>
</dbReference>
<organism evidence="1 2">
    <name type="scientific">Aerosakkonema funiforme FACHB-1375</name>
    <dbReference type="NCBI Taxonomy" id="2949571"/>
    <lineage>
        <taxon>Bacteria</taxon>
        <taxon>Bacillati</taxon>
        <taxon>Cyanobacteriota</taxon>
        <taxon>Cyanophyceae</taxon>
        <taxon>Oscillatoriophycideae</taxon>
        <taxon>Aerosakkonematales</taxon>
        <taxon>Aerosakkonemataceae</taxon>
        <taxon>Aerosakkonema</taxon>
    </lineage>
</organism>
<dbReference type="EMBL" id="JACJPW010000039">
    <property type="protein sequence ID" value="MBD2182600.1"/>
    <property type="molecule type" value="Genomic_DNA"/>
</dbReference>
<comment type="caution">
    <text evidence="1">The sequence shown here is derived from an EMBL/GenBank/DDBJ whole genome shotgun (WGS) entry which is preliminary data.</text>
</comment>
<dbReference type="Proteomes" id="UP000641646">
    <property type="component" value="Unassembled WGS sequence"/>
</dbReference>
<reference evidence="1" key="1">
    <citation type="journal article" date="2015" name="ISME J.">
        <title>Draft Genome Sequence of Streptomyces incarnatus NRRL8089, which Produces the Nucleoside Antibiotic Sinefungin.</title>
        <authorList>
            <person name="Oshima K."/>
            <person name="Hattori M."/>
            <person name="Shimizu H."/>
            <person name="Fukuda K."/>
            <person name="Nemoto M."/>
            <person name="Inagaki K."/>
            <person name="Tamura T."/>
        </authorList>
    </citation>
    <scope>NUCLEOTIDE SEQUENCE</scope>
    <source>
        <strain evidence="1">FACHB-1375</strain>
    </source>
</reference>
<protein>
    <submittedName>
        <fullName evidence="1">DUF3352 domain-containing protein</fullName>
    </submittedName>
</protein>
<reference evidence="1" key="2">
    <citation type="submission" date="2020-08" db="EMBL/GenBank/DDBJ databases">
        <authorList>
            <person name="Chen M."/>
            <person name="Teng W."/>
            <person name="Zhao L."/>
            <person name="Hu C."/>
            <person name="Zhou Y."/>
            <person name="Han B."/>
            <person name="Song L."/>
            <person name="Shu W."/>
        </authorList>
    </citation>
    <scope>NUCLEOTIDE SEQUENCE</scope>
    <source>
        <strain evidence="1">FACHB-1375</strain>
    </source>
</reference>
<proteinExistence type="predicted"/>
<accession>A0A926ZH31</accession>
<name>A0A926ZH31_9CYAN</name>
<evidence type="ECO:0000313" key="1">
    <source>
        <dbReference type="EMBL" id="MBD2182600.1"/>
    </source>
</evidence>
<keyword evidence="2" id="KW-1185">Reference proteome</keyword>
<evidence type="ECO:0000313" key="2">
    <source>
        <dbReference type="Proteomes" id="UP000641646"/>
    </source>
</evidence>
<sequence>MIKRKKPSLLLTLGTTSVLIGGGATAYWLLSHTQSSSVSLPVGANLVPQDAVVVLSVSALPEQWQQLRQFGTKETQAAFDRTFANLRDRFLSPNGYDYQQDIQPWAGKEVTFAFLSEQTKSPQGKLTQNSSKPEQPKQSVVMILPLDKPAQAQQLLERPNSPLKQANWVDRTYKGVQIKEIADNNTDNFSAAVLEGRFLAIATDPKTTNKVIDTYLSGASLIKTPGYIQALQQIQADRPFAKLYVNIPLAATVLKNFQQQVPPQGLSQLQQQQGLATTITLDSEGLRFKSISWLNPNSKKKYTVKNEAGIMPKRLPADTLMMMSGGNLKLLWQEYVQGAESNPISPFKPQELRNLVKEFANLDLDRELVPWMDGEFSFSFIPFPQQSKEDSPYPNSGAGVVFMVKAKDRRLAEKSLEKFDLAIANKYKLKVEETKIANQRVVNFTSPSLGSKISHGWLDGDVAFLVLGANIADAIVPQPKAKLADSASFQNIVPSELKPNNGQFFLDIDRLGIDLTASFLTSLFRRSQDPNTQRILRNHLVPIRAIGITTAVSDPRSTRFDIFVKLKKVEESRD</sequence>
<dbReference type="Pfam" id="PF11832">
    <property type="entry name" value="DUF3352"/>
    <property type="match status" value="1"/>
</dbReference>
<gene>
    <name evidence="1" type="ORF">H6G03_16090</name>
</gene>